<keyword evidence="2" id="KW-1185">Reference proteome</keyword>
<evidence type="ECO:0000313" key="2">
    <source>
        <dbReference type="Proteomes" id="UP000830583"/>
    </source>
</evidence>
<protein>
    <recommendedName>
        <fullName evidence="3">Type IV secretion system protein VirB7</fullName>
    </recommendedName>
</protein>
<evidence type="ECO:0000313" key="1">
    <source>
        <dbReference type="EMBL" id="UPQ80061.1"/>
    </source>
</evidence>
<accession>A0ABY4KGW4</accession>
<dbReference type="EMBL" id="CP096205">
    <property type="protein sequence ID" value="UPQ80061.1"/>
    <property type="molecule type" value="Genomic_DNA"/>
</dbReference>
<reference evidence="1" key="1">
    <citation type="submission" date="2022-04" db="EMBL/GenBank/DDBJ databases">
        <title>Consumption of N2O by Flavobacterium azooxidireducens sp. nov. isolated from Decomposing Leaf Litter of Phragmites australis (Cav.).</title>
        <authorList>
            <person name="Behrendt U."/>
            <person name="Spanner T."/>
            <person name="Augustin J."/>
            <person name="Horn M.A."/>
            <person name="Kolb S."/>
            <person name="Ulrich A."/>
        </authorList>
    </citation>
    <scope>NUCLEOTIDE SEQUENCE</scope>
    <source>
        <strain evidence="1">IGB 4-14</strain>
    </source>
</reference>
<name>A0ABY4KGW4_9FLAO</name>
<evidence type="ECO:0008006" key="3">
    <source>
        <dbReference type="Google" id="ProtNLM"/>
    </source>
</evidence>
<proteinExistence type="predicted"/>
<dbReference type="Proteomes" id="UP000830583">
    <property type="component" value="Chromosome"/>
</dbReference>
<gene>
    <name evidence="1" type="ORF">M0M57_04315</name>
</gene>
<organism evidence="1 2">
    <name type="scientific">Flavobacterium azooxidireducens</name>
    <dbReference type="NCBI Taxonomy" id="1871076"/>
    <lineage>
        <taxon>Bacteria</taxon>
        <taxon>Pseudomonadati</taxon>
        <taxon>Bacteroidota</taxon>
        <taxon>Flavobacteriia</taxon>
        <taxon>Flavobacteriales</taxon>
        <taxon>Flavobacteriaceae</taxon>
        <taxon>Flavobacterium</taxon>
    </lineage>
</organism>
<dbReference type="PROSITE" id="PS51257">
    <property type="entry name" value="PROKAR_LIPOPROTEIN"/>
    <property type="match status" value="1"/>
</dbReference>
<sequence length="53" mass="5907">MKKLLLLLFLITFCSCGPRRLGCGPRGCDINVEKENYNINPIKNPEARTSGLV</sequence>
<dbReference type="RefSeq" id="WP_248435707.1">
    <property type="nucleotide sequence ID" value="NZ_CP096205.1"/>
</dbReference>